<dbReference type="NCBIfam" id="TIGR01167">
    <property type="entry name" value="LPXTG_anchor"/>
    <property type="match status" value="1"/>
</dbReference>
<evidence type="ECO:0000313" key="4">
    <source>
        <dbReference type="EMBL" id="MFN2102806.1"/>
    </source>
</evidence>
<feature type="domain" description="G5" evidence="3">
    <location>
        <begin position="1"/>
        <end position="63"/>
    </location>
</feature>
<organism evidence="4 5">
    <name type="scientific">Finegoldia dalianensis</name>
    <dbReference type="NCBI Taxonomy" id="3145239"/>
    <lineage>
        <taxon>Bacteria</taxon>
        <taxon>Bacillati</taxon>
        <taxon>Bacillota</taxon>
        <taxon>Tissierellia</taxon>
        <taxon>Tissierellales</taxon>
        <taxon>Peptoniphilaceae</taxon>
        <taxon>Finegoldia</taxon>
    </lineage>
</organism>
<gene>
    <name evidence="4" type="ORF">ABDJ34_07825</name>
</gene>
<keyword evidence="1" id="KW-0732">Signal</keyword>
<dbReference type="InterPro" id="IPR011098">
    <property type="entry name" value="G5_dom"/>
</dbReference>
<dbReference type="Pfam" id="PF07501">
    <property type="entry name" value="G5"/>
    <property type="match status" value="1"/>
</dbReference>
<keyword evidence="2" id="KW-0472">Membrane</keyword>
<evidence type="ECO:0000256" key="2">
    <source>
        <dbReference type="SAM" id="Phobius"/>
    </source>
</evidence>
<keyword evidence="2" id="KW-0812">Transmembrane</keyword>
<sequence length="96" mass="10460">RPADDLEEGKTRVVQEGQVGKQTRKSTTIVNSETGKTISGPTYTNWTTTTQPKDRIIEYGRGADIPSTGTTGMLMPLTGGIVLLGYSILSKRKKFK</sequence>
<proteinExistence type="predicted"/>
<feature type="non-terminal residue" evidence="4">
    <location>
        <position position="1"/>
    </location>
</feature>
<keyword evidence="5" id="KW-1185">Reference proteome</keyword>
<comment type="caution">
    <text evidence="4">The sequence shown here is derived from an EMBL/GenBank/DDBJ whole genome shotgun (WGS) entry which is preliminary data.</text>
</comment>
<dbReference type="PROSITE" id="PS51109">
    <property type="entry name" value="G5"/>
    <property type="match status" value="1"/>
</dbReference>
<dbReference type="Gene3D" id="2.20.230.30">
    <property type="match status" value="1"/>
</dbReference>
<dbReference type="EMBL" id="JBDLBQ010000007">
    <property type="protein sequence ID" value="MFN2102806.1"/>
    <property type="molecule type" value="Genomic_DNA"/>
</dbReference>
<dbReference type="Proteomes" id="UP001634413">
    <property type="component" value="Unassembled WGS sequence"/>
</dbReference>
<evidence type="ECO:0000256" key="1">
    <source>
        <dbReference type="ARBA" id="ARBA00022729"/>
    </source>
</evidence>
<keyword evidence="2" id="KW-1133">Transmembrane helix</keyword>
<reference evidence="4 5" key="1">
    <citation type="journal article" date="2024" name="Anaerobe">
        <title>The identification of Finegoldia dalianensis sp. nov., isolated from the pus of a patient with skin abscess and genomic analysis of the strains belonging to Finegoldia genus.</title>
        <authorList>
            <person name="Li Y."/>
            <person name="Wang Y."/>
            <person name="Xiao D."/>
            <person name="Wang J."/>
            <person name="Jin D."/>
        </authorList>
    </citation>
    <scope>NUCLEOTIDE SEQUENCE [LARGE SCALE GENOMIC DNA]</scope>
    <source>
        <strain evidence="4 5">LY240594</strain>
    </source>
</reference>
<evidence type="ECO:0000313" key="5">
    <source>
        <dbReference type="Proteomes" id="UP001634413"/>
    </source>
</evidence>
<feature type="transmembrane region" description="Helical" evidence="2">
    <location>
        <begin position="71"/>
        <end position="89"/>
    </location>
</feature>
<accession>A0ABW9KF08</accession>
<evidence type="ECO:0000259" key="3">
    <source>
        <dbReference type="PROSITE" id="PS51109"/>
    </source>
</evidence>
<dbReference type="RefSeq" id="WP_412701953.1">
    <property type="nucleotide sequence ID" value="NZ_JBDLBQ010000007.1"/>
</dbReference>
<name>A0ABW9KF08_9FIRM</name>
<protein>
    <submittedName>
        <fullName evidence="4">G5 domain-containing protein</fullName>
    </submittedName>
</protein>